<comment type="caution">
    <text evidence="1">The sequence shown here is derived from an EMBL/GenBank/DDBJ whole genome shotgun (WGS) entry which is preliminary data.</text>
</comment>
<dbReference type="Proteomes" id="UP000237447">
    <property type="component" value="Unassembled WGS sequence"/>
</dbReference>
<organism evidence="1 2">
    <name type="scientific">Agrobacterium rosae</name>
    <dbReference type="NCBI Taxonomy" id="1972867"/>
    <lineage>
        <taxon>Bacteria</taxon>
        <taxon>Pseudomonadati</taxon>
        <taxon>Pseudomonadota</taxon>
        <taxon>Alphaproteobacteria</taxon>
        <taxon>Hyphomicrobiales</taxon>
        <taxon>Rhizobiaceae</taxon>
        <taxon>Rhizobium/Agrobacterium group</taxon>
        <taxon>Agrobacterium</taxon>
    </lineage>
</organism>
<proteinExistence type="predicted"/>
<protein>
    <submittedName>
        <fullName evidence="1">Uncharacterized protein</fullName>
    </submittedName>
</protein>
<reference evidence="1 2" key="1">
    <citation type="journal article" date="2018" name="Syst. Appl. Microbiol.">
        <title>Agrobacterium rosae sp. nov., isolated from galls on different agricultural crops.</title>
        <authorList>
            <person name="Kuzmanovic N."/>
            <person name="Pulawska J."/>
            <person name="Smalla K."/>
            <person name="Nesme X."/>
        </authorList>
    </citation>
    <scope>NUCLEOTIDE SEQUENCE [LARGE SCALE GENOMIC DNA]</scope>
    <source>
        <strain evidence="1 2">NCPPB 1650</strain>
    </source>
</reference>
<evidence type="ECO:0000313" key="1">
    <source>
        <dbReference type="EMBL" id="POO54419.1"/>
    </source>
</evidence>
<dbReference type="AlphaFoldDB" id="A0AAE5VRT4"/>
<dbReference type="GeneID" id="86878275"/>
<name>A0AAE5VRT4_9HYPH</name>
<dbReference type="EMBL" id="NXEJ01000001">
    <property type="protein sequence ID" value="POO54419.1"/>
    <property type="molecule type" value="Genomic_DNA"/>
</dbReference>
<gene>
    <name evidence="1" type="ORF">CPJ18_02700</name>
</gene>
<accession>A0AAE5VRT4</accession>
<dbReference type="RefSeq" id="WP_146258643.1">
    <property type="nucleotide sequence ID" value="NZ_NXEJ01000001.1"/>
</dbReference>
<sequence length="109" mass="12384">MMGTVEIRLVDDHRPKTVEDLVEYLRTMACVHPEKGTRQLPTKTDDAVFDMAADTIERLQEALTPFAKAGEIKLCGEWRDDERFAQTDVGFHLNFGHLRRAAQVLKEAA</sequence>
<evidence type="ECO:0000313" key="2">
    <source>
        <dbReference type="Proteomes" id="UP000237447"/>
    </source>
</evidence>